<dbReference type="Pfam" id="PF04773">
    <property type="entry name" value="FecR"/>
    <property type="match status" value="1"/>
</dbReference>
<sequence length="1122" mass="125419">MSCYRWFFILFIGFSWALSSNVPAADGCEPWVARIVSVEGQVEVKPAGKAHWQPMQANATLCADDSLRVGALSRAAIEFHRDTNLLRLEQNTVVTLSAPQAEQPSWIELLEGAVYFISRVTQQLNIRTKFLNASVEGTEFMVRVERERSMLWVFEGRVLASNDIGRLPVNSGEAAIARAGEAPVRHLVVSPRNAVQWALFYPPLIDYRGMAYWSGLTSRAVAHAVARYRAGDLPGAFAALDGVPAGQRDERYLTLRAGLLLSVGRVDEARSDIAKALDLDSNNATVIALQSVIAVVQNEGEKALSLAKQSIELDPQSPVPRVALSYAYQSNFEIEKAQASAQEAVDLAPGDALAWARLAELWLAMGYLDRALEAAQEAVVRNPELARTQTVLAFSHLTRFEIDQARAAFEKAIRLDQSDPLPRLGLGLAKVRKNDLEGGRREIEIAASLDPNNSSIRSTLGKAYYEERRDKLAGTELAIAKELDPNDPTPWFYDAIRKLTINRSVQALQDVQRSVKLNYNRAVYRSRLSLDDDLAARSAALGRVYSNLGFDQLALVEGGKSVNTDPGNYSAHRLFADGYAGLPRHEIAQASELLQSKLLQPLNVTPIQASIAATDLQILEGLGPTLPSFNEFNPLLLRERVAVQASGLVAGNDTLGEEVALSGIRDRFSYNLGQFHYESDGFRANNDLEIDIYDAFVQFQLRPATSVQAEYRRTERDQGELALQFGAEPLPVFRRERKSDSVRLGLHHTFSPSSELIGSVLYQDQSFKERERRRTQGFDLDRDRDGFTVELQHLARSERLDVVSGFRYLDLDSERRQVLFVEIPFFPDLIPVPVPDQRESLVNKALYTYANFGVLDDLTLIAGLGLESFRRGQQIDREQVSPKLGVIWEPLDDTVVRASGFRVLNPTTLFRETIEPTQVAGFNQFFDDIEGSDAWRYGIAVDQKIGSSLFAGAEYAERRLDAPVIGVAEDKAPFYDLNEDFARAYLYWTPHDRWALSAQYQYERFDIDPNLVQGIVHSKTHRMSFGTSYFDLSGLSLHVTGTYTDQSGDFDPEDTGMVTISGQDNFWVTDVRVDYRLPRRFGLFSVGVKNLLDEEFELQDTDPDTPTVQPDRLVFGRLTLSF</sequence>
<accession>A0A917ZH73</accession>
<dbReference type="InterPro" id="IPR019734">
    <property type="entry name" value="TPR_rpt"/>
</dbReference>
<keyword evidence="3" id="KW-0998">Cell outer membrane</keyword>
<evidence type="ECO:0000313" key="8">
    <source>
        <dbReference type="EMBL" id="GGO83315.1"/>
    </source>
</evidence>
<dbReference type="PROSITE" id="PS50005">
    <property type="entry name" value="TPR"/>
    <property type="match status" value="1"/>
</dbReference>
<dbReference type="Gene3D" id="2.60.120.1440">
    <property type="match status" value="1"/>
</dbReference>
<feature type="domain" description="FecR protein" evidence="7">
    <location>
        <begin position="66"/>
        <end position="158"/>
    </location>
</feature>
<dbReference type="RefSeq" id="WP_188861117.1">
    <property type="nucleotide sequence ID" value="NZ_BMLT01000006.1"/>
</dbReference>
<gene>
    <name evidence="8" type="ORF">GCM10011348_26790</name>
</gene>
<evidence type="ECO:0008006" key="10">
    <source>
        <dbReference type="Google" id="ProtNLM"/>
    </source>
</evidence>
<dbReference type="SMART" id="SM00028">
    <property type="entry name" value="TPR"/>
    <property type="match status" value="6"/>
</dbReference>
<keyword evidence="5" id="KW-0732">Signal</keyword>
<reference evidence="8 9" key="1">
    <citation type="journal article" date="2014" name="Int. J. Syst. Evol. Microbiol.">
        <title>Complete genome sequence of Corynebacterium casei LMG S-19264T (=DSM 44701T), isolated from a smear-ripened cheese.</title>
        <authorList>
            <consortium name="US DOE Joint Genome Institute (JGI-PGF)"/>
            <person name="Walter F."/>
            <person name="Albersmeier A."/>
            <person name="Kalinowski J."/>
            <person name="Ruckert C."/>
        </authorList>
    </citation>
    <scope>NUCLEOTIDE SEQUENCE [LARGE SCALE GENOMIC DNA]</scope>
    <source>
        <strain evidence="8 9">CGMCC 1.7286</strain>
    </source>
</reference>
<dbReference type="InterPro" id="IPR000531">
    <property type="entry name" value="Beta-barrel_TonB"/>
</dbReference>
<evidence type="ECO:0000259" key="7">
    <source>
        <dbReference type="Pfam" id="PF04773"/>
    </source>
</evidence>
<evidence type="ECO:0000259" key="6">
    <source>
        <dbReference type="Pfam" id="PF00593"/>
    </source>
</evidence>
<evidence type="ECO:0000256" key="5">
    <source>
        <dbReference type="SAM" id="SignalP"/>
    </source>
</evidence>
<dbReference type="PANTHER" id="PTHR12558:SF13">
    <property type="entry name" value="CELL DIVISION CYCLE PROTEIN 27 HOMOLOG"/>
    <property type="match status" value="1"/>
</dbReference>
<dbReference type="Proteomes" id="UP000599578">
    <property type="component" value="Unassembled WGS sequence"/>
</dbReference>
<dbReference type="InterPro" id="IPR011990">
    <property type="entry name" value="TPR-like_helical_dom_sf"/>
</dbReference>
<dbReference type="GO" id="GO:0009279">
    <property type="term" value="C:cell outer membrane"/>
    <property type="evidence" value="ECO:0007669"/>
    <property type="project" value="UniProtKB-SubCell"/>
</dbReference>
<feature type="signal peptide" evidence="5">
    <location>
        <begin position="1"/>
        <end position="24"/>
    </location>
</feature>
<dbReference type="InterPro" id="IPR006860">
    <property type="entry name" value="FecR"/>
</dbReference>
<evidence type="ECO:0000256" key="4">
    <source>
        <dbReference type="PROSITE-ProRule" id="PRU00339"/>
    </source>
</evidence>
<evidence type="ECO:0000256" key="2">
    <source>
        <dbReference type="ARBA" id="ARBA00023136"/>
    </source>
</evidence>
<keyword evidence="9" id="KW-1185">Reference proteome</keyword>
<feature type="chain" id="PRO_5037295038" description="FecR protein domain-containing protein" evidence="5">
    <location>
        <begin position="25"/>
        <end position="1122"/>
    </location>
</feature>
<dbReference type="Gene3D" id="1.25.40.10">
    <property type="entry name" value="Tetratricopeptide repeat domain"/>
    <property type="match status" value="2"/>
</dbReference>
<dbReference type="Pfam" id="PF00593">
    <property type="entry name" value="TonB_dep_Rec_b-barrel"/>
    <property type="match status" value="1"/>
</dbReference>
<keyword evidence="4" id="KW-0802">TPR repeat</keyword>
<protein>
    <recommendedName>
        <fullName evidence="10">FecR protein domain-containing protein</fullName>
    </recommendedName>
</protein>
<comment type="caution">
    <text evidence="8">The sequence shown here is derived from an EMBL/GenBank/DDBJ whole genome shotgun (WGS) entry which is preliminary data.</text>
</comment>
<dbReference type="InterPro" id="IPR036942">
    <property type="entry name" value="Beta-barrel_TonB_sf"/>
</dbReference>
<keyword evidence="2" id="KW-0472">Membrane</keyword>
<comment type="subcellular location">
    <subcellularLocation>
        <location evidence="1">Cell outer membrane</location>
    </subcellularLocation>
</comment>
<evidence type="ECO:0000256" key="1">
    <source>
        <dbReference type="ARBA" id="ARBA00004442"/>
    </source>
</evidence>
<evidence type="ECO:0000256" key="3">
    <source>
        <dbReference type="ARBA" id="ARBA00023237"/>
    </source>
</evidence>
<dbReference type="SUPFAM" id="SSF81901">
    <property type="entry name" value="HCP-like"/>
    <property type="match status" value="1"/>
</dbReference>
<dbReference type="SUPFAM" id="SSF56935">
    <property type="entry name" value="Porins"/>
    <property type="match status" value="1"/>
</dbReference>
<proteinExistence type="predicted"/>
<dbReference type="EMBL" id="BMLT01000006">
    <property type="protein sequence ID" value="GGO83315.1"/>
    <property type="molecule type" value="Genomic_DNA"/>
</dbReference>
<evidence type="ECO:0000313" key="9">
    <source>
        <dbReference type="Proteomes" id="UP000599578"/>
    </source>
</evidence>
<dbReference type="AlphaFoldDB" id="A0A917ZH73"/>
<dbReference type="Gene3D" id="2.40.170.20">
    <property type="entry name" value="TonB-dependent receptor, beta-barrel domain"/>
    <property type="match status" value="1"/>
</dbReference>
<name>A0A917ZH73_9GAMM</name>
<feature type="domain" description="TonB-dependent receptor-like beta-barrel" evidence="6">
    <location>
        <begin position="677"/>
        <end position="905"/>
    </location>
</feature>
<dbReference type="SUPFAM" id="SSF48452">
    <property type="entry name" value="TPR-like"/>
    <property type="match status" value="1"/>
</dbReference>
<organism evidence="8 9">
    <name type="scientific">Marinobacterium nitratireducens</name>
    <dbReference type="NCBI Taxonomy" id="518897"/>
    <lineage>
        <taxon>Bacteria</taxon>
        <taxon>Pseudomonadati</taxon>
        <taxon>Pseudomonadota</taxon>
        <taxon>Gammaproteobacteria</taxon>
        <taxon>Oceanospirillales</taxon>
        <taxon>Oceanospirillaceae</taxon>
        <taxon>Marinobacterium</taxon>
    </lineage>
</organism>
<feature type="repeat" description="TPR" evidence="4">
    <location>
        <begin position="352"/>
        <end position="385"/>
    </location>
</feature>
<dbReference type="PANTHER" id="PTHR12558">
    <property type="entry name" value="CELL DIVISION CYCLE 16,23,27"/>
    <property type="match status" value="1"/>
</dbReference>